<dbReference type="GO" id="GO:0000049">
    <property type="term" value="F:tRNA binding"/>
    <property type="evidence" value="ECO:0007669"/>
    <property type="project" value="UniProtKB-KW"/>
</dbReference>
<proteinExistence type="inferred from homology"/>
<feature type="active site" description="Cysteine persulfide intermediate" evidence="9">
    <location>
        <position position="201"/>
    </location>
</feature>
<dbReference type="PANTHER" id="PTHR11933">
    <property type="entry name" value="TRNA 5-METHYLAMINOMETHYL-2-THIOURIDYLATE -METHYLTRANSFERASE"/>
    <property type="match status" value="1"/>
</dbReference>
<dbReference type="InterPro" id="IPR014729">
    <property type="entry name" value="Rossmann-like_a/b/a_fold"/>
</dbReference>
<keyword evidence="2 9" id="KW-0808">Transferase</keyword>
<evidence type="ECO:0000259" key="11">
    <source>
        <dbReference type="Pfam" id="PF20259"/>
    </source>
</evidence>
<accession>A0AAU9E7B3</accession>
<keyword evidence="5 9" id="KW-0067">ATP-binding</keyword>
<dbReference type="Pfam" id="PF20258">
    <property type="entry name" value="tRNA_Me_trans_C"/>
    <property type="match status" value="1"/>
</dbReference>
<reference evidence="12 13" key="1">
    <citation type="submission" date="2023-08" db="EMBL/GenBank/DDBJ databases">
        <title>Helicovermis profunda gen. nov., sp. nov., a novel mesophilic, fermentative bacterium within the Bacillota from a deep-sea hydrothermal vent chimney.</title>
        <authorList>
            <person name="Miyazaki U."/>
            <person name="Mizutani D."/>
            <person name="Hashimoto Y."/>
            <person name="Tame A."/>
            <person name="Sawayama S."/>
            <person name="Miyazaki J."/>
            <person name="Takai K."/>
            <person name="Nakagawa S."/>
        </authorList>
    </citation>
    <scope>NUCLEOTIDE SEQUENCE [LARGE SCALE GENOMIC DNA]</scope>
    <source>
        <strain evidence="12 13">S502</strain>
    </source>
</reference>
<evidence type="ECO:0000259" key="10">
    <source>
        <dbReference type="Pfam" id="PF20258"/>
    </source>
</evidence>
<keyword evidence="13" id="KW-1185">Reference proteome</keyword>
<keyword evidence="6 9" id="KW-0694">RNA-binding</keyword>
<comment type="caution">
    <text evidence="9">Lacks conserved residue(s) required for the propagation of feature annotation.</text>
</comment>
<feature type="region of interest" description="Interaction with tRNA" evidence="9">
    <location>
        <begin position="150"/>
        <end position="152"/>
    </location>
</feature>
<keyword evidence="7" id="KW-1015">Disulfide bond</keyword>
<evidence type="ECO:0000256" key="9">
    <source>
        <dbReference type="HAMAP-Rule" id="MF_00144"/>
    </source>
</evidence>
<dbReference type="NCBIfam" id="TIGR00420">
    <property type="entry name" value="trmU"/>
    <property type="match status" value="1"/>
</dbReference>
<dbReference type="InterPro" id="IPR023382">
    <property type="entry name" value="MnmA-like_central_sf"/>
</dbReference>
<dbReference type="InterPro" id="IPR046885">
    <property type="entry name" value="MnmA-like_C"/>
</dbReference>
<feature type="binding site" evidence="9">
    <location>
        <begin position="11"/>
        <end position="18"/>
    </location>
    <ligand>
        <name>ATP</name>
        <dbReference type="ChEBI" id="CHEBI:30616"/>
    </ligand>
</feature>
<dbReference type="Gene3D" id="2.30.30.280">
    <property type="entry name" value="Adenine nucleotide alpha hydrolases-like domains"/>
    <property type="match status" value="1"/>
</dbReference>
<gene>
    <name evidence="12" type="primary">mnmA_2</name>
    <name evidence="9" type="synonym">mnmA</name>
    <name evidence="12" type="ORF">HLPR_23310</name>
</gene>
<dbReference type="Pfam" id="PF20259">
    <property type="entry name" value="tRNA_Me_trans_M"/>
    <property type="match status" value="1"/>
</dbReference>
<dbReference type="HAMAP" id="MF_00144">
    <property type="entry name" value="tRNA_thiouridyl_MnmA"/>
    <property type="match status" value="1"/>
</dbReference>
<feature type="binding site" evidence="9">
    <location>
        <position position="126"/>
    </location>
    <ligand>
        <name>ATP</name>
        <dbReference type="ChEBI" id="CHEBI:30616"/>
    </ligand>
</feature>
<dbReference type="NCBIfam" id="NF001138">
    <property type="entry name" value="PRK00143.1"/>
    <property type="match status" value="1"/>
</dbReference>
<dbReference type="PANTHER" id="PTHR11933:SF5">
    <property type="entry name" value="MITOCHONDRIAL TRNA-SPECIFIC 2-THIOURIDYLASE 1"/>
    <property type="match status" value="1"/>
</dbReference>
<dbReference type="GO" id="GO:0103016">
    <property type="term" value="F:tRNA-uridine 2-sulfurtransferase activity"/>
    <property type="evidence" value="ECO:0007669"/>
    <property type="project" value="UniProtKB-EC"/>
</dbReference>
<feature type="site" description="Interaction with tRNA" evidence="9">
    <location>
        <position position="127"/>
    </location>
</feature>
<evidence type="ECO:0000256" key="7">
    <source>
        <dbReference type="ARBA" id="ARBA00023157"/>
    </source>
</evidence>
<evidence type="ECO:0000256" key="2">
    <source>
        <dbReference type="ARBA" id="ARBA00022679"/>
    </source>
</evidence>
<keyword evidence="9" id="KW-0963">Cytoplasm</keyword>
<dbReference type="AlphaFoldDB" id="A0AAU9E7B3"/>
<dbReference type="SUPFAM" id="SSF52402">
    <property type="entry name" value="Adenine nucleotide alpha hydrolases-like"/>
    <property type="match status" value="1"/>
</dbReference>
<dbReference type="InterPro" id="IPR046884">
    <property type="entry name" value="MnmA-like_central"/>
</dbReference>
<evidence type="ECO:0000313" key="12">
    <source>
        <dbReference type="EMBL" id="BEP30000.1"/>
    </source>
</evidence>
<dbReference type="InterPro" id="IPR004506">
    <property type="entry name" value="MnmA-like"/>
</dbReference>
<dbReference type="GO" id="GO:0002143">
    <property type="term" value="P:tRNA wobble position uridine thiolation"/>
    <property type="evidence" value="ECO:0007669"/>
    <property type="project" value="TreeGrafter"/>
</dbReference>
<feature type="binding site" evidence="9">
    <location>
        <position position="37"/>
    </location>
    <ligand>
        <name>ATP</name>
        <dbReference type="ChEBI" id="CHEBI:30616"/>
    </ligand>
</feature>
<dbReference type="Gene3D" id="2.40.30.10">
    <property type="entry name" value="Translation factors"/>
    <property type="match status" value="1"/>
</dbReference>
<evidence type="ECO:0000256" key="8">
    <source>
        <dbReference type="ARBA" id="ARBA00051542"/>
    </source>
</evidence>
<name>A0AAU9E7B3_9FIRM</name>
<protein>
    <recommendedName>
        <fullName evidence="9">tRNA-specific 2-thiouridylase MnmA</fullName>
        <ecNumber evidence="9">2.8.1.13</ecNumber>
    </recommendedName>
</protein>
<evidence type="ECO:0000256" key="6">
    <source>
        <dbReference type="ARBA" id="ARBA00022884"/>
    </source>
</evidence>
<organism evidence="12 13">
    <name type="scientific">Helicovermis profundi</name>
    <dbReference type="NCBI Taxonomy" id="3065157"/>
    <lineage>
        <taxon>Bacteria</taxon>
        <taxon>Bacillati</taxon>
        <taxon>Bacillota</taxon>
        <taxon>Clostridia</taxon>
        <taxon>Helicovermis</taxon>
    </lineage>
</organism>
<dbReference type="EMBL" id="AP028654">
    <property type="protein sequence ID" value="BEP30000.1"/>
    <property type="molecule type" value="Genomic_DNA"/>
</dbReference>
<keyword evidence="1 9" id="KW-0820">tRNA-binding</keyword>
<keyword evidence="3 9" id="KW-0819">tRNA processing</keyword>
<evidence type="ECO:0000256" key="5">
    <source>
        <dbReference type="ARBA" id="ARBA00022840"/>
    </source>
</evidence>
<evidence type="ECO:0000313" key="13">
    <source>
        <dbReference type="Proteomes" id="UP001321786"/>
    </source>
</evidence>
<dbReference type="Pfam" id="PF03054">
    <property type="entry name" value="tRNA_Me_trans"/>
    <property type="match status" value="1"/>
</dbReference>
<comment type="subcellular location">
    <subcellularLocation>
        <location evidence="9">Cytoplasm</location>
    </subcellularLocation>
</comment>
<keyword evidence="4 9" id="KW-0547">Nucleotide-binding</keyword>
<dbReference type="GO" id="GO:0005737">
    <property type="term" value="C:cytoplasm"/>
    <property type="evidence" value="ECO:0007669"/>
    <property type="project" value="UniProtKB-SubCell"/>
</dbReference>
<dbReference type="KEGG" id="hprf:HLPR_23310"/>
<dbReference type="EC" id="2.8.1.13" evidence="9"/>
<dbReference type="GO" id="GO:0005524">
    <property type="term" value="F:ATP binding"/>
    <property type="evidence" value="ECO:0007669"/>
    <property type="project" value="UniProtKB-KW"/>
</dbReference>
<evidence type="ECO:0000256" key="4">
    <source>
        <dbReference type="ARBA" id="ARBA00022741"/>
    </source>
</evidence>
<sequence>MKLDRNKVVIGMSGGVDSTASAYLLKERGYEVIGVTMKLFVEEDDYGNKIEADFINDARIICEKLEIEHYVLDLTKDFNKLIIESFIKEYSRARTPNPCVLCNKNIKYGKLMEFAFSKGAYYLATGHYANIYYDRENNVYRIKSGKSNEKDQGYLLNQLSQDQLKHLILPLGKYTSKAEVRKVALNISNNIARKKDSVGICFIKNSDYRKYIKNKIKIDTLIGNFVDTEGNILGKHSGIYNFTIGQKRNLGLLTDREYYVVDINSENNNVVLGDDIDTYSKSIVVSDVNFTDEKYFLIEKYIDVKVCQWGYKLKSKIRRIEDKKYLITFIKPERAISKGQYAVFYLDDEILGGGYIENVIK</sequence>
<feature type="site" description="Interaction with tRNA" evidence="9">
    <location>
        <position position="340"/>
    </location>
</feature>
<comment type="function">
    <text evidence="9">Catalyzes the 2-thiolation of uridine at the wobble position (U34) of tRNA, leading to the formation of s(2)U34.</text>
</comment>
<feature type="domain" description="tRNA-specific 2-thiouridylase MnmA-like C-terminal" evidence="10">
    <location>
        <begin position="281"/>
        <end position="356"/>
    </location>
</feature>
<comment type="similarity">
    <text evidence="9">Belongs to the MnmA/TRMU family.</text>
</comment>
<feature type="domain" description="tRNA-specific 2-thiouridylase MnmA-like central" evidence="11">
    <location>
        <begin position="221"/>
        <end position="274"/>
    </location>
</feature>
<dbReference type="Gene3D" id="3.40.50.620">
    <property type="entry name" value="HUPs"/>
    <property type="match status" value="1"/>
</dbReference>
<dbReference type="Proteomes" id="UP001321786">
    <property type="component" value="Chromosome"/>
</dbReference>
<evidence type="ECO:0000256" key="1">
    <source>
        <dbReference type="ARBA" id="ARBA00022555"/>
    </source>
</evidence>
<dbReference type="CDD" id="cd01998">
    <property type="entry name" value="MnmA_TRMU-like"/>
    <property type="match status" value="1"/>
</dbReference>
<evidence type="ECO:0000256" key="3">
    <source>
        <dbReference type="ARBA" id="ARBA00022694"/>
    </source>
</evidence>
<comment type="catalytic activity">
    <reaction evidence="8 9">
        <text>S-sulfanyl-L-cysteinyl-[protein] + uridine(34) in tRNA + AH2 + ATP = 2-thiouridine(34) in tRNA + L-cysteinyl-[protein] + A + AMP + diphosphate + H(+)</text>
        <dbReference type="Rhea" id="RHEA:47032"/>
        <dbReference type="Rhea" id="RHEA-COMP:10131"/>
        <dbReference type="Rhea" id="RHEA-COMP:11726"/>
        <dbReference type="Rhea" id="RHEA-COMP:11727"/>
        <dbReference type="Rhea" id="RHEA-COMP:11728"/>
        <dbReference type="ChEBI" id="CHEBI:13193"/>
        <dbReference type="ChEBI" id="CHEBI:15378"/>
        <dbReference type="ChEBI" id="CHEBI:17499"/>
        <dbReference type="ChEBI" id="CHEBI:29950"/>
        <dbReference type="ChEBI" id="CHEBI:30616"/>
        <dbReference type="ChEBI" id="CHEBI:33019"/>
        <dbReference type="ChEBI" id="CHEBI:61963"/>
        <dbReference type="ChEBI" id="CHEBI:65315"/>
        <dbReference type="ChEBI" id="CHEBI:87170"/>
        <dbReference type="ChEBI" id="CHEBI:456215"/>
        <dbReference type="EC" id="2.8.1.13"/>
    </reaction>
</comment>
<feature type="active site" description="Nucleophile" evidence="9">
    <location>
        <position position="102"/>
    </location>
</feature>